<dbReference type="Gene3D" id="3.30.1920.10">
    <property type="entry name" value="Baseplate protein-like domains - 2 layer sandwich fold"/>
    <property type="match status" value="1"/>
</dbReference>
<dbReference type="InterPro" id="IPR026276">
    <property type="entry name" value="Baseplate_GpP"/>
</dbReference>
<dbReference type="Pfam" id="PF21929">
    <property type="entry name" value="GpP_4th"/>
    <property type="match status" value="1"/>
</dbReference>
<feature type="region of interest" description="Disordered" evidence="1">
    <location>
        <begin position="239"/>
        <end position="267"/>
    </location>
</feature>
<evidence type="ECO:0000313" key="4">
    <source>
        <dbReference type="EMBL" id="MBW6402028.1"/>
    </source>
</evidence>
<feature type="compositionally biased region" description="Low complexity" evidence="1">
    <location>
        <begin position="254"/>
        <end position="267"/>
    </location>
</feature>
<dbReference type="Gene3D" id="2.30.300.10">
    <property type="entry name" value="Baseplate protein-like domain - beta roll fold"/>
    <property type="match status" value="1"/>
</dbReference>
<protein>
    <recommendedName>
        <fullName evidence="6">Phage tail protein</fullName>
    </recommendedName>
</protein>
<evidence type="ECO:0000313" key="5">
    <source>
        <dbReference type="Proteomes" id="UP001196565"/>
    </source>
</evidence>
<gene>
    <name evidence="4" type="ORF">KPL78_29550</name>
</gene>
<dbReference type="InterPro" id="IPR053982">
    <property type="entry name" value="Gp44/GpP-like_C"/>
</dbReference>
<dbReference type="EMBL" id="JAHYBZ010000020">
    <property type="protein sequence ID" value="MBW6402028.1"/>
    <property type="molecule type" value="Genomic_DNA"/>
</dbReference>
<sequence length="414" mass="45319">MAAWDILRLRQGKTTRRVVLTLADRQFDLWTAVHIERDIGNLAAGATLEFYDQARARAAFPASPYQPETWRRIACGQRGKITIDGEEVLRGWVARFQFRLTGKDMACSISFLDDAAHLVHCAAAPLGPVEYRNLTVLQFAQRICEPYGLTVRADVDVGAPFPVIGIDVSDTALAAIEKLARQRELIVTSDGVGSVVLTRGGNTPAAAPLRLGEALVELDHSDDWQGRFSDYYVKGQTRASGRPARLDGTANPLTGSPATPGAAAASRTVDRAAVVMTGHARDEEITLHRPTVRAAKSQSGTDTVQAQADWLARVARGKGQEHQALVLDWRAGDQRELWRPNSLVLIDDPFGGILEERLIGALTYSYSDQGATTRLRVVRKGAYDLDPAVRERRHQRRRQQGRAQDGTARGLTAG</sequence>
<dbReference type="Pfam" id="PF22255">
    <property type="entry name" value="Gp44-like_2nd"/>
    <property type="match status" value="1"/>
</dbReference>
<dbReference type="PIRSF" id="PIRSF004440">
    <property type="entry name" value="GpP"/>
    <property type="match status" value="1"/>
</dbReference>
<feature type="compositionally biased region" description="Basic residues" evidence="1">
    <location>
        <begin position="391"/>
        <end position="400"/>
    </location>
</feature>
<organism evidence="4 5">
    <name type="scientific">Roseomonas alba</name>
    <dbReference type="NCBI Taxonomy" id="2846776"/>
    <lineage>
        <taxon>Bacteria</taxon>
        <taxon>Pseudomonadati</taxon>
        <taxon>Pseudomonadota</taxon>
        <taxon>Alphaproteobacteria</taxon>
        <taxon>Acetobacterales</taxon>
        <taxon>Roseomonadaceae</taxon>
        <taxon>Roseomonas</taxon>
    </lineage>
</organism>
<evidence type="ECO:0008006" key="6">
    <source>
        <dbReference type="Google" id="ProtNLM"/>
    </source>
</evidence>
<dbReference type="InterPro" id="IPR023399">
    <property type="entry name" value="Baseplate-like_2-layer_sand"/>
</dbReference>
<evidence type="ECO:0000259" key="2">
    <source>
        <dbReference type="Pfam" id="PF21929"/>
    </source>
</evidence>
<evidence type="ECO:0000256" key="1">
    <source>
        <dbReference type="SAM" id="MobiDB-lite"/>
    </source>
</evidence>
<feature type="domain" description="Baseplate hub protein gp44/GpP-like second" evidence="3">
    <location>
        <begin position="115"/>
        <end position="199"/>
    </location>
</feature>
<keyword evidence="5" id="KW-1185">Reference proteome</keyword>
<dbReference type="InterPro" id="IPR053981">
    <property type="entry name" value="Gp44/GpP-like_2nd"/>
</dbReference>
<accession>A0ABS7AI75</accession>
<name>A0ABS7AI75_9PROT</name>
<feature type="compositionally biased region" description="Low complexity" evidence="1">
    <location>
        <begin position="401"/>
        <end position="414"/>
    </location>
</feature>
<dbReference type="SUPFAM" id="SSF69279">
    <property type="entry name" value="Phage tail proteins"/>
    <property type="match status" value="2"/>
</dbReference>
<reference evidence="4 5" key="1">
    <citation type="submission" date="2021-07" db="EMBL/GenBank/DDBJ databases">
        <authorList>
            <person name="So Y."/>
        </authorList>
    </citation>
    <scope>NUCLEOTIDE SEQUENCE [LARGE SCALE GENOMIC DNA]</scope>
    <source>
        <strain evidence="4 5">HJA6</strain>
    </source>
</reference>
<proteinExistence type="predicted"/>
<dbReference type="RefSeq" id="WP_219766894.1">
    <property type="nucleotide sequence ID" value="NZ_JAHYBZ010000020.1"/>
</dbReference>
<feature type="domain" description="Baseplate hub protein gp44/GpP-like C-terminal" evidence="2">
    <location>
        <begin position="302"/>
        <end position="385"/>
    </location>
</feature>
<dbReference type="Gene3D" id="3.55.50.10">
    <property type="entry name" value="Baseplate protein-like domains"/>
    <property type="match status" value="1"/>
</dbReference>
<evidence type="ECO:0000259" key="3">
    <source>
        <dbReference type="Pfam" id="PF22255"/>
    </source>
</evidence>
<comment type="caution">
    <text evidence="4">The sequence shown here is derived from an EMBL/GenBank/DDBJ whole genome shotgun (WGS) entry which is preliminary data.</text>
</comment>
<dbReference type="Proteomes" id="UP001196565">
    <property type="component" value="Unassembled WGS sequence"/>
</dbReference>
<feature type="region of interest" description="Disordered" evidence="1">
    <location>
        <begin position="386"/>
        <end position="414"/>
    </location>
</feature>